<dbReference type="InterPro" id="IPR045518">
    <property type="entry name" value="2EXR"/>
</dbReference>
<keyword evidence="4" id="KW-1185">Reference proteome</keyword>
<proteinExistence type="predicted"/>
<evidence type="ECO:0000313" key="3">
    <source>
        <dbReference type="EMBL" id="KAG4426725.1"/>
    </source>
</evidence>
<dbReference type="Proteomes" id="UP000664132">
    <property type="component" value="Unassembled WGS sequence"/>
</dbReference>
<evidence type="ECO:0000256" key="1">
    <source>
        <dbReference type="SAM" id="MobiDB-lite"/>
    </source>
</evidence>
<feature type="region of interest" description="Disordered" evidence="1">
    <location>
        <begin position="1"/>
        <end position="36"/>
    </location>
</feature>
<dbReference type="PANTHER" id="PTHR35910:SF6">
    <property type="entry name" value="2EXR DOMAIN-CONTAINING PROTEIN"/>
    <property type="match status" value="1"/>
</dbReference>
<protein>
    <recommendedName>
        <fullName evidence="2">2EXR domain-containing protein</fullName>
    </recommendedName>
</protein>
<organism evidence="3 4">
    <name type="scientific">Cadophora malorum</name>
    <dbReference type="NCBI Taxonomy" id="108018"/>
    <lineage>
        <taxon>Eukaryota</taxon>
        <taxon>Fungi</taxon>
        <taxon>Dikarya</taxon>
        <taxon>Ascomycota</taxon>
        <taxon>Pezizomycotina</taxon>
        <taxon>Leotiomycetes</taxon>
        <taxon>Helotiales</taxon>
        <taxon>Ploettnerulaceae</taxon>
        <taxon>Cadophora</taxon>
    </lineage>
</organism>
<dbReference type="EMBL" id="JAFJYH010000001">
    <property type="protein sequence ID" value="KAG4426725.1"/>
    <property type="molecule type" value="Genomic_DNA"/>
</dbReference>
<feature type="compositionally biased region" description="Polar residues" evidence="1">
    <location>
        <begin position="26"/>
        <end position="36"/>
    </location>
</feature>
<feature type="domain" description="2EXR" evidence="2">
    <location>
        <begin position="150"/>
        <end position="236"/>
    </location>
</feature>
<evidence type="ECO:0000259" key="2">
    <source>
        <dbReference type="Pfam" id="PF20150"/>
    </source>
</evidence>
<evidence type="ECO:0000313" key="4">
    <source>
        <dbReference type="Proteomes" id="UP000664132"/>
    </source>
</evidence>
<accession>A0A8H8BWI4</accession>
<dbReference type="Pfam" id="PF20150">
    <property type="entry name" value="2EXR"/>
    <property type="match status" value="1"/>
</dbReference>
<sequence length="400" mass="44156">MADSTITTPVMAASSEVNGRGPLVNHSDTASPSIQPKKNPHCLLSAAHSIGENKPYQKVPAIGSTSSAVQVEQSSNHIPKPSYQVEHAPSQLLTNPTIPLDPLLTFKFTLPALSTKLATTQLPRSELERAFKLLNSINTIVSKAASCGDFELFPELPIELRLRIWRYAAWHPRVIAIKDDYNPTHMALCGSNARCPLVRVNKEAREDEVKTKMDFNARCQIDGAPKIWANLAVDTIWIINWKWSPWMSGGSTTSSWNKCKGSSLSSVKKLAIVDELHIEEVFVLTNAEDGVLDVDTIQLIEPKRSSLGHANFHPQFDAAAAKPDRRHGILVSGGKQSEKQIKAMKAHFQDLFIRKTDGNGPTGALGALLDLQLYDYLRDLSKWKIPRVRCRAVALFSNAI</sequence>
<dbReference type="AlphaFoldDB" id="A0A8H8BWI4"/>
<name>A0A8H8BWI4_9HELO</name>
<comment type="caution">
    <text evidence="3">The sequence shown here is derived from an EMBL/GenBank/DDBJ whole genome shotgun (WGS) entry which is preliminary data.</text>
</comment>
<gene>
    <name evidence="3" type="ORF">IFR04_000156</name>
</gene>
<dbReference type="PANTHER" id="PTHR35910">
    <property type="entry name" value="2EXR DOMAIN-CONTAINING PROTEIN"/>
    <property type="match status" value="1"/>
</dbReference>
<dbReference type="OrthoDB" id="3559185at2759"/>
<reference evidence="3" key="1">
    <citation type="submission" date="2021-02" db="EMBL/GenBank/DDBJ databases">
        <title>Genome sequence Cadophora malorum strain M34.</title>
        <authorList>
            <person name="Stefanovic E."/>
            <person name="Vu D."/>
            <person name="Scully C."/>
            <person name="Dijksterhuis J."/>
            <person name="Roader J."/>
            <person name="Houbraken J."/>
        </authorList>
    </citation>
    <scope>NUCLEOTIDE SEQUENCE</scope>
    <source>
        <strain evidence="3">M34</strain>
    </source>
</reference>